<keyword evidence="1" id="KW-0175">Coiled coil</keyword>
<proteinExistence type="predicted"/>
<feature type="coiled-coil region" evidence="1">
    <location>
        <begin position="135"/>
        <end position="162"/>
    </location>
</feature>
<dbReference type="Gene3D" id="6.10.320.10">
    <property type="match status" value="1"/>
</dbReference>
<name>A0A923S852_9FIRM</name>
<comment type="caution">
    <text evidence="2">The sequence shown here is derived from an EMBL/GenBank/DDBJ whole genome shotgun (WGS) entry which is preliminary data.</text>
</comment>
<evidence type="ECO:0000256" key="1">
    <source>
        <dbReference type="SAM" id="Coils"/>
    </source>
</evidence>
<evidence type="ECO:0000313" key="2">
    <source>
        <dbReference type="EMBL" id="MBC5770858.1"/>
    </source>
</evidence>
<dbReference type="AlphaFoldDB" id="A0A923S852"/>
<feature type="coiled-coil region" evidence="1">
    <location>
        <begin position="49"/>
        <end position="76"/>
    </location>
</feature>
<dbReference type="EMBL" id="JACOQI010000010">
    <property type="protein sequence ID" value="MBC5770858.1"/>
    <property type="molecule type" value="Genomic_DNA"/>
</dbReference>
<protein>
    <submittedName>
        <fullName evidence="2">Uncharacterized protein</fullName>
    </submittedName>
</protein>
<evidence type="ECO:0000313" key="3">
    <source>
        <dbReference type="Proteomes" id="UP000620327"/>
    </source>
</evidence>
<organism evidence="2 3">
    <name type="scientific">Dysosmobacter segnis</name>
    <dbReference type="NCBI Taxonomy" id="2763042"/>
    <lineage>
        <taxon>Bacteria</taxon>
        <taxon>Bacillati</taxon>
        <taxon>Bacillota</taxon>
        <taxon>Clostridia</taxon>
        <taxon>Eubacteriales</taxon>
        <taxon>Oscillospiraceae</taxon>
        <taxon>Dysosmobacter</taxon>
    </lineage>
</organism>
<accession>A0A923S852</accession>
<keyword evidence="3" id="KW-1185">Reference proteome</keyword>
<sequence length="169" mass="19657">MNYTSAQANKLLKKLNDEYTALLDKETRSRDFRAAMGEDVESVRPVYDYAEMQIRLAELEAKIRKLKHAINIFNATQTVDSFDMTIDELLVYIPQLTKRKSKLLEMKSRLPKERVEEQYGRQSNIIDYTYANYDIAAVEADYEKAADELSRAQLALDAANQRETFEWEA</sequence>
<gene>
    <name evidence="2" type="ORF">H8Z83_11100</name>
</gene>
<reference evidence="2" key="1">
    <citation type="submission" date="2020-08" db="EMBL/GenBank/DDBJ databases">
        <title>Genome public.</title>
        <authorList>
            <person name="Liu C."/>
            <person name="Sun Q."/>
        </authorList>
    </citation>
    <scope>NUCLEOTIDE SEQUENCE</scope>
    <source>
        <strain evidence="2">BX15</strain>
    </source>
</reference>
<dbReference type="Proteomes" id="UP000620327">
    <property type="component" value="Unassembled WGS sequence"/>
</dbReference>